<keyword evidence="6 11" id="KW-0732">Signal</keyword>
<dbReference type="EMBL" id="MJIC01000015">
    <property type="protein sequence ID" value="OFI32970.1"/>
    <property type="molecule type" value="Genomic_DNA"/>
</dbReference>
<evidence type="ECO:0000256" key="6">
    <source>
        <dbReference type="ARBA" id="ARBA00022729"/>
    </source>
</evidence>
<dbReference type="InterPro" id="IPR039910">
    <property type="entry name" value="D15-like"/>
</dbReference>
<protein>
    <recommendedName>
        <fullName evidence="3">Translocation and assembly module subunit TamA</fullName>
    </recommendedName>
    <alternativeName>
        <fullName evidence="9">Autotransporter assembly factor TamA</fullName>
    </alternativeName>
</protein>
<keyword evidence="5" id="KW-0812">Transmembrane</keyword>
<dbReference type="PANTHER" id="PTHR12815">
    <property type="entry name" value="SORTING AND ASSEMBLY MACHINERY SAMM50 PROTEIN FAMILY MEMBER"/>
    <property type="match status" value="1"/>
</dbReference>
<accession>A0A1E8FAN4</accession>
<dbReference type="STRING" id="1856405.BFC17_01450"/>
<dbReference type="InterPro" id="IPR000184">
    <property type="entry name" value="Bac_surfAg_D15"/>
</dbReference>
<feature type="domain" description="Bacterial surface antigen (D15)" evidence="12">
    <location>
        <begin position="295"/>
        <end position="580"/>
    </location>
</feature>
<evidence type="ECO:0000259" key="12">
    <source>
        <dbReference type="Pfam" id="PF01103"/>
    </source>
</evidence>
<evidence type="ECO:0000259" key="13">
    <source>
        <dbReference type="Pfam" id="PF17243"/>
    </source>
</evidence>
<feature type="signal peptide" evidence="11">
    <location>
        <begin position="1"/>
        <end position="29"/>
    </location>
</feature>
<evidence type="ECO:0000256" key="5">
    <source>
        <dbReference type="ARBA" id="ARBA00022692"/>
    </source>
</evidence>
<evidence type="ECO:0000256" key="4">
    <source>
        <dbReference type="ARBA" id="ARBA00022452"/>
    </source>
</evidence>
<feature type="domain" description="TamA POTRA" evidence="13">
    <location>
        <begin position="32"/>
        <end position="100"/>
    </location>
</feature>
<evidence type="ECO:0000313" key="15">
    <source>
        <dbReference type="Proteomes" id="UP000176037"/>
    </source>
</evidence>
<keyword evidence="7" id="KW-0472">Membrane</keyword>
<comment type="caution">
    <text evidence="14">The sequence shown here is derived from an EMBL/GenBank/DDBJ whole genome shotgun (WGS) entry which is preliminary data.</text>
</comment>
<evidence type="ECO:0000256" key="1">
    <source>
        <dbReference type="ARBA" id="ARBA00004442"/>
    </source>
</evidence>
<evidence type="ECO:0000256" key="3">
    <source>
        <dbReference type="ARBA" id="ARBA00015419"/>
    </source>
</evidence>
<evidence type="ECO:0000313" key="14">
    <source>
        <dbReference type="EMBL" id="OFI32970.1"/>
    </source>
</evidence>
<dbReference type="GO" id="GO:0009279">
    <property type="term" value="C:cell outer membrane"/>
    <property type="evidence" value="ECO:0007669"/>
    <property type="project" value="UniProtKB-SubCell"/>
</dbReference>
<evidence type="ECO:0000256" key="7">
    <source>
        <dbReference type="ARBA" id="ARBA00023136"/>
    </source>
</evidence>
<evidence type="ECO:0000256" key="9">
    <source>
        <dbReference type="ARBA" id="ARBA00033063"/>
    </source>
</evidence>
<keyword evidence="4" id="KW-1134">Transmembrane beta strand</keyword>
<dbReference type="RefSeq" id="WP_070177347.1">
    <property type="nucleotide sequence ID" value="NZ_BMJR01000002.1"/>
</dbReference>
<dbReference type="Gene3D" id="3.10.20.310">
    <property type="entry name" value="membrane protein fhac"/>
    <property type="match status" value="3"/>
</dbReference>
<reference evidence="14 15" key="1">
    <citation type="submission" date="2016-09" db="EMBL/GenBank/DDBJ databases">
        <title>Alteromonas lipolytica, a new species isolated from sea water.</title>
        <authorList>
            <person name="Wu Y.-H."/>
            <person name="Cheng H."/>
            <person name="Xu X.-W."/>
        </authorList>
    </citation>
    <scope>NUCLEOTIDE SEQUENCE [LARGE SCALE GENOMIC DNA]</scope>
    <source>
        <strain evidence="14 15">JW12</strain>
    </source>
</reference>
<gene>
    <name evidence="14" type="ORF">BFC17_01450</name>
</gene>
<dbReference type="PANTHER" id="PTHR12815:SF47">
    <property type="entry name" value="TRANSLOCATION AND ASSEMBLY MODULE SUBUNIT TAMA"/>
    <property type="match status" value="1"/>
</dbReference>
<organism evidence="14 15">
    <name type="scientific">Alteromonas lipolytica</name>
    <dbReference type="NCBI Taxonomy" id="1856405"/>
    <lineage>
        <taxon>Bacteria</taxon>
        <taxon>Pseudomonadati</taxon>
        <taxon>Pseudomonadota</taxon>
        <taxon>Gammaproteobacteria</taxon>
        <taxon>Alteromonadales</taxon>
        <taxon>Alteromonadaceae</taxon>
        <taxon>Alteromonas/Salinimonas group</taxon>
        <taxon>Alteromonas</taxon>
    </lineage>
</organism>
<feature type="chain" id="PRO_5009214149" description="Translocation and assembly module subunit TamA" evidence="11">
    <location>
        <begin position="30"/>
        <end position="583"/>
    </location>
</feature>
<evidence type="ECO:0000256" key="10">
    <source>
        <dbReference type="ARBA" id="ARBA00093548"/>
    </source>
</evidence>
<dbReference type="OrthoDB" id="9803054at2"/>
<dbReference type="GO" id="GO:0097347">
    <property type="term" value="C:TAM protein secretion complex"/>
    <property type="evidence" value="ECO:0007669"/>
    <property type="project" value="TreeGrafter"/>
</dbReference>
<name>A0A1E8FAN4_9ALTE</name>
<sequence length="583" mass="65722">MPVCIVLPFRYLLRPLVLLALFALQPAQALEFKLKGVDKSELKKNIGLYLDPITLTNNSLDEPTEERIIRAVKTALQPFGFYKSEVELYFDDEDLVVDVTLKEPLRITNVTREIIGEGRDDDAFRQRFNAFSLKPGDVLHQPTYEKFKSEMFNYALSNGYFDFHWQATRLDLVREEYAANILLIAQSGRQYEFGDIEFIGDDRASAIIGRLKTFTNGEKYSSAKLTEFNRRLNETGYFARAIARPVVSRADGAKVPIQVALSHLPRDIFNLGGGANSDKGPRVRARWERPWVNTRGHSLTGQIFVSQLEQAASLDYRIPLEDVNNDYASFQTSYEFEDNDTSDTESETLSISAHRFWKDAQSPWQRSVSLTYEREMFTQGISEPQTINLLMPGYSIGYTKSDQELSISNGQQYIIAVQGGHESAGSDISLLKVTANAKIITTFNDKHRLYLRAEAGAIRTDDFNRVPSSLRFFTGGDQSIRGFSYQEISPTVLDEEGETVLTGARYLATASVEYAYPVADNWRAAIFADVGTATNDFSESVSRGIGIGAHWLTLIGPVRFYIALGENDYDSQLRFHFSLGPEL</sequence>
<dbReference type="InterPro" id="IPR035243">
    <property type="entry name" value="TamA_POTRA_Dom_1"/>
</dbReference>
<comment type="subunit">
    <text evidence="10">Interacts with TamB to form the translocation and assembly module (TAM).</text>
</comment>
<evidence type="ECO:0000256" key="11">
    <source>
        <dbReference type="SAM" id="SignalP"/>
    </source>
</evidence>
<keyword evidence="15" id="KW-1185">Reference proteome</keyword>
<keyword evidence="8" id="KW-0998">Cell outer membrane</keyword>
<dbReference type="Pfam" id="PF17243">
    <property type="entry name" value="POTRA_TamA_1"/>
    <property type="match status" value="1"/>
</dbReference>
<dbReference type="Pfam" id="PF01103">
    <property type="entry name" value="Omp85"/>
    <property type="match status" value="1"/>
</dbReference>
<comment type="similarity">
    <text evidence="2">Belongs to the TamA family.</text>
</comment>
<dbReference type="Gene3D" id="2.40.160.50">
    <property type="entry name" value="membrane protein fhac: a member of the omp85/tpsb transporter family"/>
    <property type="match status" value="1"/>
</dbReference>
<dbReference type="Proteomes" id="UP000176037">
    <property type="component" value="Unassembled WGS sequence"/>
</dbReference>
<dbReference type="AlphaFoldDB" id="A0A1E8FAN4"/>
<proteinExistence type="inferred from homology"/>
<dbReference type="GO" id="GO:0009306">
    <property type="term" value="P:protein secretion"/>
    <property type="evidence" value="ECO:0007669"/>
    <property type="project" value="TreeGrafter"/>
</dbReference>
<comment type="subcellular location">
    <subcellularLocation>
        <location evidence="1">Cell outer membrane</location>
    </subcellularLocation>
</comment>
<evidence type="ECO:0000256" key="2">
    <source>
        <dbReference type="ARBA" id="ARBA00010248"/>
    </source>
</evidence>
<evidence type="ECO:0000256" key="8">
    <source>
        <dbReference type="ARBA" id="ARBA00023237"/>
    </source>
</evidence>